<evidence type="ECO:0000313" key="1">
    <source>
        <dbReference type="EMBL" id="KZX14835.1"/>
    </source>
</evidence>
<dbReference type="Proteomes" id="UP000077275">
    <property type="component" value="Unassembled WGS sequence"/>
</dbReference>
<keyword evidence="2" id="KW-1185">Reference proteome</keyword>
<dbReference type="AlphaFoldDB" id="A0A166CT53"/>
<dbReference type="Gene3D" id="1.10.10.60">
    <property type="entry name" value="Homeodomain-like"/>
    <property type="match status" value="1"/>
</dbReference>
<comment type="caution">
    <text evidence="1">The sequence shown here is derived from an EMBL/GenBank/DDBJ whole genome shotgun (WGS) entry which is preliminary data.</text>
</comment>
<organism evidence="1 2">
    <name type="scientific">Methanobrevibacter cuticularis</name>
    <dbReference type="NCBI Taxonomy" id="47311"/>
    <lineage>
        <taxon>Archaea</taxon>
        <taxon>Methanobacteriati</taxon>
        <taxon>Methanobacteriota</taxon>
        <taxon>Methanomada group</taxon>
        <taxon>Methanobacteria</taxon>
        <taxon>Methanobacteriales</taxon>
        <taxon>Methanobacteriaceae</taxon>
        <taxon>Methanobrevibacter</taxon>
    </lineage>
</organism>
<dbReference type="PATRIC" id="fig|47311.3.peg.2048"/>
<dbReference type="Gene3D" id="1.10.10.10">
    <property type="entry name" value="Winged helix-like DNA-binding domain superfamily/Winged helix DNA-binding domain"/>
    <property type="match status" value="1"/>
</dbReference>
<proteinExistence type="predicted"/>
<accession>A0A166CT53</accession>
<dbReference type="STRING" id="47311.MBCUT_18820"/>
<reference evidence="1 2" key="1">
    <citation type="submission" date="2016-04" db="EMBL/GenBank/DDBJ databases">
        <title>Genome sequence of Methanobrevibacter cuticularis DSM 11139.</title>
        <authorList>
            <person name="Poehlein A."/>
            <person name="Seedorf H."/>
            <person name="Daniel R."/>
        </authorList>
    </citation>
    <scope>NUCLEOTIDE SEQUENCE [LARGE SCALE GENOMIC DNA]</scope>
    <source>
        <strain evidence="1 2">DSM 11139</strain>
    </source>
</reference>
<gene>
    <name evidence="1" type="ORF">MBCUT_18820</name>
</gene>
<dbReference type="SUPFAM" id="SSF46689">
    <property type="entry name" value="Homeodomain-like"/>
    <property type="match status" value="1"/>
</dbReference>
<dbReference type="InterPro" id="IPR009057">
    <property type="entry name" value="Homeodomain-like_sf"/>
</dbReference>
<dbReference type="RefSeq" id="WP_067260413.1">
    <property type="nucleotide sequence ID" value="NZ_LWMW01000145.1"/>
</dbReference>
<evidence type="ECO:0000313" key="2">
    <source>
        <dbReference type="Proteomes" id="UP000077275"/>
    </source>
</evidence>
<sequence>MSTNEKDSKRVHINSPLTSKKIIELIDNYPNLQIITCPPSLYNRISKKYLDALEELGISTEIEYNWGSEKKYNDECREEVISSIKNGLSPLEIAKKLDISIKTVYYLKDKNLNEKITLKRGKKRKYSEESRKKVKKLSKEGMSAKVISKQENIPLRTVYYILKND</sequence>
<protein>
    <submittedName>
        <fullName evidence="1">Helix-turn-helix domain of resolvase</fullName>
    </submittedName>
</protein>
<dbReference type="InterPro" id="IPR036388">
    <property type="entry name" value="WH-like_DNA-bd_sf"/>
</dbReference>
<dbReference type="EMBL" id="LWMW01000145">
    <property type="protein sequence ID" value="KZX14835.1"/>
    <property type="molecule type" value="Genomic_DNA"/>
</dbReference>
<dbReference type="OrthoDB" id="85471at2157"/>
<name>A0A166CT53_9EURY</name>